<proteinExistence type="predicted"/>
<dbReference type="EMBL" id="CP012752">
    <property type="protein sequence ID" value="ALG12688.1"/>
    <property type="molecule type" value="Genomic_DNA"/>
</dbReference>
<dbReference type="AlphaFoldDB" id="A0A0N9IDD5"/>
<dbReference type="OrthoDB" id="4608673at2"/>
<protein>
    <submittedName>
        <fullName evidence="1">Enoyl-CoA hydratase</fullName>
        <ecNumber evidence="1">4.2.1.17</ecNumber>
    </submittedName>
</protein>
<dbReference type="GO" id="GO:0004300">
    <property type="term" value="F:enoyl-CoA hydratase activity"/>
    <property type="evidence" value="ECO:0007669"/>
    <property type="project" value="UniProtKB-EC"/>
</dbReference>
<dbReference type="InterPro" id="IPR029045">
    <property type="entry name" value="ClpP/crotonase-like_dom_sf"/>
</dbReference>
<dbReference type="PANTHER" id="PTHR43459">
    <property type="entry name" value="ENOYL-COA HYDRATASE"/>
    <property type="match status" value="1"/>
</dbReference>
<dbReference type="CDD" id="cd06558">
    <property type="entry name" value="crotonase-like"/>
    <property type="match status" value="1"/>
</dbReference>
<dbReference type="Pfam" id="PF00378">
    <property type="entry name" value="ECH_1"/>
    <property type="match status" value="1"/>
</dbReference>
<dbReference type="Proteomes" id="UP000063699">
    <property type="component" value="Chromosome"/>
</dbReference>
<dbReference type="InterPro" id="IPR001753">
    <property type="entry name" value="Enoyl-CoA_hydra/iso"/>
</dbReference>
<dbReference type="NCBIfam" id="NF004796">
    <property type="entry name" value="PRK06144.1"/>
    <property type="match status" value="1"/>
</dbReference>
<reference evidence="1 2" key="1">
    <citation type="submission" date="2015-07" db="EMBL/GenBank/DDBJ databases">
        <title>Genome sequencing of Kibdelosporangium phytohabitans.</title>
        <authorList>
            <person name="Qin S."/>
            <person name="Xing K."/>
        </authorList>
    </citation>
    <scope>NUCLEOTIDE SEQUENCE [LARGE SCALE GENOMIC DNA]</scope>
    <source>
        <strain evidence="1 2">KLBMP1111</strain>
    </source>
</reference>
<name>A0A0N9IDD5_9PSEU</name>
<evidence type="ECO:0000313" key="1">
    <source>
        <dbReference type="EMBL" id="ALG12688.1"/>
    </source>
</evidence>
<organism evidence="1 2">
    <name type="scientific">Kibdelosporangium phytohabitans</name>
    <dbReference type="NCBI Taxonomy" id="860235"/>
    <lineage>
        <taxon>Bacteria</taxon>
        <taxon>Bacillati</taxon>
        <taxon>Actinomycetota</taxon>
        <taxon>Actinomycetes</taxon>
        <taxon>Pseudonocardiales</taxon>
        <taxon>Pseudonocardiaceae</taxon>
        <taxon>Kibdelosporangium</taxon>
    </lineage>
</organism>
<accession>A0A0N9IDD5</accession>
<dbReference type="Gene3D" id="3.90.226.10">
    <property type="entry name" value="2-enoyl-CoA Hydratase, Chain A, domain 1"/>
    <property type="match status" value="1"/>
</dbReference>
<keyword evidence="2" id="KW-1185">Reference proteome</keyword>
<gene>
    <name evidence="1" type="ORF">AOZ06_42755</name>
</gene>
<dbReference type="EC" id="4.2.1.17" evidence="1"/>
<evidence type="ECO:0000313" key="2">
    <source>
        <dbReference type="Proteomes" id="UP000063699"/>
    </source>
</evidence>
<dbReference type="KEGG" id="kphy:AOZ06_42755"/>
<sequence length="255" mass="27465">MSVVVEQDGPVLKVVFNRPDKHNAMTFEMYESLAEACERADRDDEIRAMVLRGAGRQAFVSGTDITQFQQFETGEDGLAYEQRIAAVLTRLEDVTVPTIAVIHGYCVGAGIAIAAVCDLRVAATSARFGVPIARTLGNCLSMNTYSLLVHHLGPSRTMDIMLRAKLLTGGDAKAAGFVHELCGDGDLDRTANAVIGTVLRNSPLSMWAAKQAIARLRRAAVPDGDDIVSKVFGSEDFHTAVAAFGTKRPVNWTGR</sequence>
<dbReference type="STRING" id="860235.AOZ06_42755"/>
<dbReference type="RefSeq" id="WP_054294580.1">
    <property type="nucleotide sequence ID" value="NZ_CP012752.1"/>
</dbReference>
<dbReference type="SUPFAM" id="SSF52096">
    <property type="entry name" value="ClpP/crotonase"/>
    <property type="match status" value="1"/>
</dbReference>
<keyword evidence="1" id="KW-0456">Lyase</keyword>
<dbReference type="PANTHER" id="PTHR43459:SF1">
    <property type="entry name" value="EG:BACN32G11.4 PROTEIN"/>
    <property type="match status" value="1"/>
</dbReference>